<gene>
    <name evidence="2" type="ORF">E7272_11200</name>
</gene>
<dbReference type="AlphaFoldDB" id="A0A927UAV7"/>
<accession>A0A927UAV7</accession>
<proteinExistence type="predicted"/>
<keyword evidence="1" id="KW-0472">Membrane</keyword>
<keyword evidence="1" id="KW-1133">Transmembrane helix</keyword>
<organism evidence="2 3">
    <name type="scientific">Pseudobutyrivibrio ruminis</name>
    <dbReference type="NCBI Taxonomy" id="46206"/>
    <lineage>
        <taxon>Bacteria</taxon>
        <taxon>Bacillati</taxon>
        <taxon>Bacillota</taxon>
        <taxon>Clostridia</taxon>
        <taxon>Lachnospirales</taxon>
        <taxon>Lachnospiraceae</taxon>
        <taxon>Pseudobutyrivibrio</taxon>
    </lineage>
</organism>
<feature type="transmembrane region" description="Helical" evidence="1">
    <location>
        <begin position="147"/>
        <end position="167"/>
    </location>
</feature>
<name>A0A927UAV7_9FIRM</name>
<feature type="transmembrane region" description="Helical" evidence="1">
    <location>
        <begin position="399"/>
        <end position="417"/>
    </location>
</feature>
<feature type="transmembrane region" description="Helical" evidence="1">
    <location>
        <begin position="274"/>
        <end position="295"/>
    </location>
</feature>
<evidence type="ECO:0000256" key="1">
    <source>
        <dbReference type="SAM" id="Phobius"/>
    </source>
</evidence>
<feature type="transmembrane region" description="Helical" evidence="1">
    <location>
        <begin position="89"/>
        <end position="107"/>
    </location>
</feature>
<feature type="transmembrane region" description="Helical" evidence="1">
    <location>
        <begin position="225"/>
        <end position="240"/>
    </location>
</feature>
<feature type="transmembrane region" description="Helical" evidence="1">
    <location>
        <begin position="197"/>
        <end position="218"/>
    </location>
</feature>
<feature type="transmembrane region" description="Helical" evidence="1">
    <location>
        <begin position="113"/>
        <end position="135"/>
    </location>
</feature>
<protein>
    <submittedName>
        <fullName evidence="2">Uncharacterized protein</fullName>
    </submittedName>
</protein>
<reference evidence="2" key="1">
    <citation type="submission" date="2019-04" db="EMBL/GenBank/DDBJ databases">
        <title>Evolution of Biomass-Degrading Anaerobic Consortia Revealed by Metagenomics.</title>
        <authorList>
            <person name="Peng X."/>
        </authorList>
    </citation>
    <scope>NUCLEOTIDE SEQUENCE</scope>
    <source>
        <strain evidence="2">SIG311</strain>
    </source>
</reference>
<feature type="transmembrane region" description="Helical" evidence="1">
    <location>
        <begin position="27"/>
        <end position="44"/>
    </location>
</feature>
<evidence type="ECO:0000313" key="3">
    <source>
        <dbReference type="Proteomes" id="UP000766246"/>
    </source>
</evidence>
<feature type="transmembrane region" description="Helical" evidence="1">
    <location>
        <begin position="246"/>
        <end position="262"/>
    </location>
</feature>
<comment type="caution">
    <text evidence="2">The sequence shown here is derived from an EMBL/GenBank/DDBJ whole genome shotgun (WGS) entry which is preliminary data.</text>
</comment>
<feature type="transmembrane region" description="Helical" evidence="1">
    <location>
        <begin position="424"/>
        <end position="452"/>
    </location>
</feature>
<dbReference type="EMBL" id="SVER01000031">
    <property type="protein sequence ID" value="MBE5920392.1"/>
    <property type="molecule type" value="Genomic_DNA"/>
</dbReference>
<evidence type="ECO:0000313" key="2">
    <source>
        <dbReference type="EMBL" id="MBE5920392.1"/>
    </source>
</evidence>
<feature type="transmembrane region" description="Helical" evidence="1">
    <location>
        <begin position="50"/>
        <end position="69"/>
    </location>
</feature>
<dbReference type="Proteomes" id="UP000766246">
    <property type="component" value="Unassembled WGS sequence"/>
</dbReference>
<keyword evidence="1" id="KW-0812">Transmembrane</keyword>
<feature type="transmembrane region" description="Helical" evidence="1">
    <location>
        <begin position="6"/>
        <end position="22"/>
    </location>
</feature>
<sequence length="461" mass="52369">MLNTIFMIIFSLGLLVANIICFARKKYLYLFIPCMLFLPGYYGIDFGDTFPILTVTRMMFIVFYIYALVNRRRDFTLTGLQIKSIPKEYLLLGGYFVFRIISNLRYLGTYSEAAKAIFIIIFEQLLFLIAFYMLAPTKDEIDKLLIILVRVATVFFVIGIFESVTFVRPFDALYTVGKEVINEHYVRLGLLRATTTFGMPGLYANMCVLILPIIIYVYNMYHKKRYLASIWLCILALIHTGSRADYFYLPIILGLYVLFLLKEKGKLILFIRNTAIIVVTLFLFIGTNCAGNPYFRYFYIGTGKSILNEVGFDFDLNEGAPEGIDGYGANDKAASSIQGGTGSRKVQLTSIGYTLQQSPLFGFGAGALDRKELKCYFAGEWRPYPAIDVGIVEAVTYEGILGLIGVTLAIVSMFLLARSNKDRLILGIVYLLTTLNTVNMYAFLFLFIVLFMNDYERRTSL</sequence>